<gene>
    <name evidence="2" type="ORF">CSHISOI_11799</name>
</gene>
<sequence>GRTWTCPAALVTPLQPAINSKAKEKKGIRGHKSPEQEPRRRHRGVDVSRHVPQGRVEVSWGGGEAAVGIRPPGFPKVARVTWRPIESSPARQDRTKRMVFFFF</sequence>
<evidence type="ECO:0000256" key="1">
    <source>
        <dbReference type="SAM" id="MobiDB-lite"/>
    </source>
</evidence>
<organism evidence="2 3">
    <name type="scientific">Colletotrichum shisoi</name>
    <dbReference type="NCBI Taxonomy" id="2078593"/>
    <lineage>
        <taxon>Eukaryota</taxon>
        <taxon>Fungi</taxon>
        <taxon>Dikarya</taxon>
        <taxon>Ascomycota</taxon>
        <taxon>Pezizomycotina</taxon>
        <taxon>Sordariomycetes</taxon>
        <taxon>Hypocreomycetidae</taxon>
        <taxon>Glomerellales</taxon>
        <taxon>Glomerellaceae</taxon>
        <taxon>Colletotrichum</taxon>
        <taxon>Colletotrichum destructivum species complex</taxon>
    </lineage>
</organism>
<dbReference type="Proteomes" id="UP000326340">
    <property type="component" value="Unassembled WGS sequence"/>
</dbReference>
<accession>A0A5Q4B9V1</accession>
<evidence type="ECO:0000313" key="3">
    <source>
        <dbReference type="Proteomes" id="UP000326340"/>
    </source>
</evidence>
<protein>
    <submittedName>
        <fullName evidence="2">Uncharacterized protein</fullName>
    </submittedName>
</protein>
<feature type="non-terminal residue" evidence="2">
    <location>
        <position position="1"/>
    </location>
</feature>
<evidence type="ECO:0000313" key="2">
    <source>
        <dbReference type="EMBL" id="TQN63626.1"/>
    </source>
</evidence>
<feature type="region of interest" description="Disordered" evidence="1">
    <location>
        <begin position="15"/>
        <end position="55"/>
    </location>
</feature>
<feature type="compositionally biased region" description="Basic and acidic residues" evidence="1">
    <location>
        <begin position="21"/>
        <end position="49"/>
    </location>
</feature>
<name>A0A5Q4B9V1_9PEZI</name>
<comment type="caution">
    <text evidence="2">The sequence shown here is derived from an EMBL/GenBank/DDBJ whole genome shotgun (WGS) entry which is preliminary data.</text>
</comment>
<proteinExistence type="predicted"/>
<dbReference type="AlphaFoldDB" id="A0A5Q4B9V1"/>
<keyword evidence="3" id="KW-1185">Reference proteome</keyword>
<reference evidence="2 3" key="1">
    <citation type="journal article" date="2019" name="Sci. Rep.">
        <title>Colletotrichum shisoi sp. nov., an anthracnose pathogen of Perilla frutescens in Japan: molecular phylogenetic, morphological and genomic evidence.</title>
        <authorList>
            <person name="Gan P."/>
            <person name="Tsushima A."/>
            <person name="Hiroyama R."/>
            <person name="Narusaka M."/>
            <person name="Takano Y."/>
            <person name="Narusaka Y."/>
            <person name="Kawaradani M."/>
            <person name="Damm U."/>
            <person name="Shirasu K."/>
        </authorList>
    </citation>
    <scope>NUCLEOTIDE SEQUENCE [LARGE SCALE GENOMIC DNA]</scope>
    <source>
        <strain evidence="2 3">PG-2018a</strain>
    </source>
</reference>
<dbReference type="EMBL" id="PUHP01005547">
    <property type="protein sequence ID" value="TQN63626.1"/>
    <property type="molecule type" value="Genomic_DNA"/>
</dbReference>